<dbReference type="Pfam" id="PF00112">
    <property type="entry name" value="Peptidase_C1"/>
    <property type="match status" value="1"/>
</dbReference>
<evidence type="ECO:0000313" key="2">
    <source>
        <dbReference type="EMBL" id="VDM79352.1"/>
    </source>
</evidence>
<dbReference type="SUPFAM" id="SSF54001">
    <property type="entry name" value="Cysteine proteinases"/>
    <property type="match status" value="1"/>
</dbReference>
<dbReference type="GO" id="GO:0006508">
    <property type="term" value="P:proteolysis"/>
    <property type="evidence" value="ECO:0007669"/>
    <property type="project" value="InterPro"/>
</dbReference>
<evidence type="ECO:0000313" key="3">
    <source>
        <dbReference type="Proteomes" id="UP000270094"/>
    </source>
</evidence>
<dbReference type="GO" id="GO:0008234">
    <property type="term" value="F:cysteine-type peptidase activity"/>
    <property type="evidence" value="ECO:0007669"/>
    <property type="project" value="InterPro"/>
</dbReference>
<gene>
    <name evidence="2" type="ORF">SVUK_LOCUS14350</name>
</gene>
<dbReference type="AlphaFoldDB" id="A0A3P7LJK4"/>
<protein>
    <recommendedName>
        <fullName evidence="1">Peptidase C1A papain C-terminal domain-containing protein</fullName>
    </recommendedName>
</protein>
<proteinExistence type="predicted"/>
<dbReference type="InterPro" id="IPR038765">
    <property type="entry name" value="Papain-like_cys_pep_sf"/>
</dbReference>
<accession>A0A3P7LJK4</accession>
<dbReference type="Gene3D" id="1.20.5.170">
    <property type="match status" value="1"/>
</dbReference>
<name>A0A3P7LJK4_STRVU</name>
<dbReference type="InterPro" id="IPR000668">
    <property type="entry name" value="Peptidase_C1A_C"/>
</dbReference>
<keyword evidence="3" id="KW-1185">Reference proteome</keyword>
<organism evidence="2 3">
    <name type="scientific">Strongylus vulgaris</name>
    <name type="common">Blood worm</name>
    <dbReference type="NCBI Taxonomy" id="40348"/>
    <lineage>
        <taxon>Eukaryota</taxon>
        <taxon>Metazoa</taxon>
        <taxon>Ecdysozoa</taxon>
        <taxon>Nematoda</taxon>
        <taxon>Chromadorea</taxon>
        <taxon>Rhabditida</taxon>
        <taxon>Rhabditina</taxon>
        <taxon>Rhabditomorpha</taxon>
        <taxon>Strongyloidea</taxon>
        <taxon>Strongylidae</taxon>
        <taxon>Strongylus</taxon>
    </lineage>
</organism>
<evidence type="ECO:0000259" key="1">
    <source>
        <dbReference type="Pfam" id="PF00112"/>
    </source>
</evidence>
<sequence>MNMEYFTKVGNVDGAEEIGFDGEIPPSFDAREEWRECDSIKYIRDQSNCGASWAISAASAMSDRLCIQTMGQIKVGVK</sequence>
<dbReference type="Proteomes" id="UP000270094">
    <property type="component" value="Unassembled WGS sequence"/>
</dbReference>
<reference evidence="2 3" key="1">
    <citation type="submission" date="2018-11" db="EMBL/GenBank/DDBJ databases">
        <authorList>
            <consortium name="Pathogen Informatics"/>
        </authorList>
    </citation>
    <scope>NUCLEOTIDE SEQUENCE [LARGE SCALE GENOMIC DNA]</scope>
</reference>
<dbReference type="EMBL" id="UYYB01104829">
    <property type="protein sequence ID" value="VDM79352.1"/>
    <property type="molecule type" value="Genomic_DNA"/>
</dbReference>
<feature type="domain" description="Peptidase C1A papain C-terminal" evidence="1">
    <location>
        <begin position="24"/>
        <end position="71"/>
    </location>
</feature>